<feature type="compositionally biased region" description="Basic and acidic residues" evidence="1">
    <location>
        <begin position="400"/>
        <end position="416"/>
    </location>
</feature>
<organism evidence="2 3">
    <name type="scientific">Rhodotorula mucilaginosa</name>
    <name type="common">Yeast</name>
    <name type="synonym">Rhodotorula rubra</name>
    <dbReference type="NCBI Taxonomy" id="5537"/>
    <lineage>
        <taxon>Eukaryota</taxon>
        <taxon>Fungi</taxon>
        <taxon>Dikarya</taxon>
        <taxon>Basidiomycota</taxon>
        <taxon>Pucciniomycotina</taxon>
        <taxon>Microbotryomycetes</taxon>
        <taxon>Sporidiobolales</taxon>
        <taxon>Sporidiobolaceae</taxon>
        <taxon>Rhodotorula</taxon>
    </lineage>
</organism>
<evidence type="ECO:0000313" key="3">
    <source>
        <dbReference type="Proteomes" id="UP000777482"/>
    </source>
</evidence>
<accession>A0A9P6W061</accession>
<name>A0A9P6W061_RHOMI</name>
<feature type="region of interest" description="Disordered" evidence="1">
    <location>
        <begin position="371"/>
        <end position="469"/>
    </location>
</feature>
<gene>
    <name evidence="2" type="ORF">C6P46_004820</name>
</gene>
<dbReference type="AlphaFoldDB" id="A0A9P6W061"/>
<dbReference type="OrthoDB" id="2537364at2759"/>
<feature type="region of interest" description="Disordered" evidence="1">
    <location>
        <begin position="498"/>
        <end position="530"/>
    </location>
</feature>
<evidence type="ECO:0000313" key="2">
    <source>
        <dbReference type="EMBL" id="KAG0660019.1"/>
    </source>
</evidence>
<proteinExistence type="predicted"/>
<feature type="region of interest" description="Disordered" evidence="1">
    <location>
        <begin position="1"/>
        <end position="184"/>
    </location>
</feature>
<comment type="caution">
    <text evidence="2">The sequence shown here is derived from an EMBL/GenBank/DDBJ whole genome shotgun (WGS) entry which is preliminary data.</text>
</comment>
<evidence type="ECO:0000256" key="1">
    <source>
        <dbReference type="SAM" id="MobiDB-lite"/>
    </source>
</evidence>
<feature type="compositionally biased region" description="Acidic residues" evidence="1">
    <location>
        <begin position="417"/>
        <end position="447"/>
    </location>
</feature>
<reference evidence="2 3" key="1">
    <citation type="submission" date="2020-11" db="EMBL/GenBank/DDBJ databases">
        <title>Kefir isolates.</title>
        <authorList>
            <person name="Marcisauskas S."/>
            <person name="Kim Y."/>
            <person name="Blasche S."/>
        </authorList>
    </citation>
    <scope>NUCLEOTIDE SEQUENCE [LARGE SCALE GENOMIC DNA]</scope>
    <source>
        <strain evidence="2 3">KR</strain>
    </source>
</reference>
<keyword evidence="3" id="KW-1185">Reference proteome</keyword>
<feature type="compositionally biased region" description="Gly residues" evidence="1">
    <location>
        <begin position="85"/>
        <end position="95"/>
    </location>
</feature>
<dbReference type="Proteomes" id="UP000777482">
    <property type="component" value="Unassembled WGS sequence"/>
</dbReference>
<protein>
    <submittedName>
        <fullName evidence="2">Uncharacterized protein</fullName>
    </submittedName>
</protein>
<dbReference type="EMBL" id="PUHQ01000048">
    <property type="protein sequence ID" value="KAG0660019.1"/>
    <property type="molecule type" value="Genomic_DNA"/>
</dbReference>
<sequence length="543" mass="56585">MASSRTLLQIDPNSARLDTYNSSDADSMPATPSKDKFREWTFPRAKAGPAAGNSAEEARAGPASALASSTATGPRPGFASSTSRTGGGIRTGKGGSIAARRPSVAQRASSRAAGDFAGVTSPSKGTTTRPPGDVAHGRSSSIAHKSSPKKQRSNGSTDFRHRSNASVASPIAQKKRPAATHSGPAAATSFVKLNMPIAEGSVSPPAPGRLSRLAVSLIRRRSLGEVIYLVLFSGSVIIWAAALCGYGHTGPVPAQPADLAIPVKVIATAGVIDVRLPDTLLPPQDRSDNDEYLADVHQREGDASHDDGDDHFQASPLDPALADEHVADVHHNEAYDSLWSDHDLDDPDVVAQALLATDADGAVDVEGLDHSYAPSETVPSAADDTPDISFDLGGSETADTTEHDEGSEQAIERDLAEAADPDASEEEEDGTVEDDSIPIEEGEDEGPSGDGGPLHVVDADDGPGAPTALDELLDSAAEEHQETLSGSVKDVPADALFRAPGTKNRKLAQKRSAKAQAKTKRTESAATLAQRDQQGMKVIIRRD</sequence>
<feature type="compositionally biased region" description="Basic residues" evidence="1">
    <location>
        <begin position="503"/>
        <end position="519"/>
    </location>
</feature>
<feature type="compositionally biased region" description="Polar residues" evidence="1">
    <location>
        <begin position="120"/>
        <end position="129"/>
    </location>
</feature>